<name>A0ABV3FWV1_9NOCA</name>
<comment type="caution">
    <text evidence="2">The sequence shown here is derived from an EMBL/GenBank/DDBJ whole genome shotgun (WGS) entry which is preliminary data.</text>
</comment>
<dbReference type="RefSeq" id="WP_357785396.1">
    <property type="nucleotide sequence ID" value="NZ_JBFAKC010000008.1"/>
</dbReference>
<dbReference type="EMBL" id="JBFAKC010000008">
    <property type="protein sequence ID" value="MEV0709666.1"/>
    <property type="molecule type" value="Genomic_DNA"/>
</dbReference>
<protein>
    <recommendedName>
        <fullName evidence="4">Heavy metal-binding domain-containing protein</fullName>
    </recommendedName>
</protein>
<evidence type="ECO:0000313" key="2">
    <source>
        <dbReference type="EMBL" id="MEV0709666.1"/>
    </source>
</evidence>
<sequence length="301" mass="31766">MRDRLRFVAVGGGLVALLGVALGIGALVGDPDETVDRGAHHAEATGAASGLSDSESGYRLVDLNAPTAPNRAGPLTFRITGPDGEPVTRFTTQHEKELHLIVVRSDATEFRHVHPTMDATGLWSIDWTWATPGSFRVFADFVPETTGERKDLVLGRTVEVAGPATLAPLPPPADTANVDGYRVTRHGELSTRGGELRFTISRDGKPVTDLDPHLGANAHLVALRAEDLAYLHVHPATDGTRGPDVTFHAQAPSADDYRLYLDFSHGGAVHTAEFTVSATGSEILTGPSTSGGGGHTGDGHR</sequence>
<evidence type="ECO:0000256" key="1">
    <source>
        <dbReference type="SAM" id="MobiDB-lite"/>
    </source>
</evidence>
<evidence type="ECO:0008006" key="4">
    <source>
        <dbReference type="Google" id="ProtNLM"/>
    </source>
</evidence>
<organism evidence="2 3">
    <name type="scientific">Nocardia aurea</name>
    <dbReference type="NCBI Taxonomy" id="2144174"/>
    <lineage>
        <taxon>Bacteria</taxon>
        <taxon>Bacillati</taxon>
        <taxon>Actinomycetota</taxon>
        <taxon>Actinomycetes</taxon>
        <taxon>Mycobacteriales</taxon>
        <taxon>Nocardiaceae</taxon>
        <taxon>Nocardia</taxon>
    </lineage>
</organism>
<evidence type="ECO:0000313" key="3">
    <source>
        <dbReference type="Proteomes" id="UP001551695"/>
    </source>
</evidence>
<feature type="region of interest" description="Disordered" evidence="1">
    <location>
        <begin position="281"/>
        <end position="301"/>
    </location>
</feature>
<gene>
    <name evidence="2" type="ORF">AB0I48_19055</name>
</gene>
<keyword evidence="3" id="KW-1185">Reference proteome</keyword>
<dbReference type="Proteomes" id="UP001551695">
    <property type="component" value="Unassembled WGS sequence"/>
</dbReference>
<feature type="compositionally biased region" description="Gly residues" evidence="1">
    <location>
        <begin position="289"/>
        <end position="301"/>
    </location>
</feature>
<proteinExistence type="predicted"/>
<accession>A0ABV3FWV1</accession>
<reference evidence="2 3" key="1">
    <citation type="submission" date="2024-06" db="EMBL/GenBank/DDBJ databases">
        <title>The Natural Products Discovery Center: Release of the First 8490 Sequenced Strains for Exploring Actinobacteria Biosynthetic Diversity.</title>
        <authorList>
            <person name="Kalkreuter E."/>
            <person name="Kautsar S.A."/>
            <person name="Yang D."/>
            <person name="Bader C.D."/>
            <person name="Teijaro C.N."/>
            <person name="Fluegel L."/>
            <person name="Davis C.M."/>
            <person name="Simpson J.R."/>
            <person name="Lauterbach L."/>
            <person name="Steele A.D."/>
            <person name="Gui C."/>
            <person name="Meng S."/>
            <person name="Li G."/>
            <person name="Viehrig K."/>
            <person name="Ye F."/>
            <person name="Su P."/>
            <person name="Kiefer A.F."/>
            <person name="Nichols A."/>
            <person name="Cepeda A.J."/>
            <person name="Yan W."/>
            <person name="Fan B."/>
            <person name="Jiang Y."/>
            <person name="Adhikari A."/>
            <person name="Zheng C.-J."/>
            <person name="Schuster L."/>
            <person name="Cowan T.M."/>
            <person name="Smanski M.J."/>
            <person name="Chevrette M.G."/>
            <person name="De Carvalho L.P.S."/>
            <person name="Shen B."/>
        </authorList>
    </citation>
    <scope>NUCLEOTIDE SEQUENCE [LARGE SCALE GENOMIC DNA]</scope>
    <source>
        <strain evidence="2 3">NPDC050403</strain>
    </source>
</reference>